<accession>A0A411PI98</accession>
<gene>
    <name evidence="1" type="ORF">EXU30_11870</name>
</gene>
<dbReference type="RefSeq" id="WP_130600312.1">
    <property type="nucleotide sequence ID" value="NZ_CP036200.1"/>
</dbReference>
<dbReference type="Proteomes" id="UP000291106">
    <property type="component" value="Chromosome"/>
</dbReference>
<dbReference type="SUPFAM" id="SSF53067">
    <property type="entry name" value="Actin-like ATPase domain"/>
    <property type="match status" value="1"/>
</dbReference>
<sequence>MSNRFFEKLAFWQTHSASGELGVFVSESAIYVYQAAKNDAPEQAVTYEVSNGQWRDAFEAMKSQFGAAKLQIILSDGLYQLLQADKPNVEPSEVNQALIWQIKDMVTEPVTNIHLDYFESPVTNNDKVNVVICSREFLVELAVICDDLGFSVNGISIEELALRHLFKDDSMAHLLVMHLPEQELLLSVVKAGQLLMHRRIRGFNQLDTVKAEELGYGMADNLSLEIQRSMDYFESQLRQPPVSSIKLLVGGEAARLTELVAANFNQTVQEVEHQGVANFVAKLAMHELVRGQA</sequence>
<organism evidence="1 2">
    <name type="scientific">Shewanella maritima</name>
    <dbReference type="NCBI Taxonomy" id="2520507"/>
    <lineage>
        <taxon>Bacteria</taxon>
        <taxon>Pseudomonadati</taxon>
        <taxon>Pseudomonadota</taxon>
        <taxon>Gammaproteobacteria</taxon>
        <taxon>Alteromonadales</taxon>
        <taxon>Shewanellaceae</taxon>
        <taxon>Shewanella</taxon>
    </lineage>
</organism>
<evidence type="ECO:0000313" key="1">
    <source>
        <dbReference type="EMBL" id="QBF83319.1"/>
    </source>
</evidence>
<keyword evidence="2" id="KW-1185">Reference proteome</keyword>
<reference evidence="1 2" key="1">
    <citation type="submission" date="2019-02" db="EMBL/GenBank/DDBJ databases">
        <title>Shewanella sp. D4-2 isolated from Dokdo Island.</title>
        <authorList>
            <person name="Baek K."/>
        </authorList>
    </citation>
    <scope>NUCLEOTIDE SEQUENCE [LARGE SCALE GENOMIC DNA]</scope>
    <source>
        <strain evidence="1 2">D4-2</strain>
    </source>
</reference>
<dbReference type="Gene3D" id="3.30.420.380">
    <property type="match status" value="1"/>
</dbReference>
<name>A0A411PI98_9GAMM</name>
<dbReference type="EMBL" id="CP036200">
    <property type="protein sequence ID" value="QBF83319.1"/>
    <property type="molecule type" value="Genomic_DNA"/>
</dbReference>
<dbReference type="InterPro" id="IPR043129">
    <property type="entry name" value="ATPase_NBD"/>
</dbReference>
<dbReference type="AlphaFoldDB" id="A0A411PI98"/>
<dbReference type="KEGG" id="smai:EXU30_11870"/>
<evidence type="ECO:0000313" key="2">
    <source>
        <dbReference type="Proteomes" id="UP000291106"/>
    </source>
</evidence>
<dbReference type="OrthoDB" id="5296002at2"/>
<proteinExistence type="predicted"/>
<protein>
    <submittedName>
        <fullName evidence="1">Biogenesis protein MshI</fullName>
    </submittedName>
</protein>